<dbReference type="Proteomes" id="UP001055553">
    <property type="component" value="Chromosome"/>
</dbReference>
<dbReference type="RefSeq" id="WP_258393056.1">
    <property type="nucleotide sequence ID" value="NZ_AP019769.1"/>
</dbReference>
<evidence type="ECO:0000256" key="1">
    <source>
        <dbReference type="SAM" id="Phobius"/>
    </source>
</evidence>
<accession>A0A915SKM6</accession>
<organism evidence="2 3">
    <name type="scientific">Nanobdella aerobiophila</name>
    <dbReference type="NCBI Taxonomy" id="2586965"/>
    <lineage>
        <taxon>Archaea</taxon>
        <taxon>Nanobdellota</taxon>
        <taxon>Nanobdellia</taxon>
        <taxon>Nanobdellales</taxon>
        <taxon>Nanobdellaceae</taxon>
        <taxon>Nanobdella</taxon>
    </lineage>
</organism>
<gene>
    <name evidence="2" type="ORF">MJ1_0593</name>
</gene>
<keyword evidence="3" id="KW-1185">Reference proteome</keyword>
<dbReference type="EMBL" id="AP019769">
    <property type="protein sequence ID" value="BBL45743.1"/>
    <property type="molecule type" value="Genomic_DNA"/>
</dbReference>
<evidence type="ECO:0000313" key="3">
    <source>
        <dbReference type="Proteomes" id="UP001055553"/>
    </source>
</evidence>
<dbReference type="GeneID" id="74568538"/>
<keyword evidence="1" id="KW-0472">Membrane</keyword>
<feature type="transmembrane region" description="Helical" evidence="1">
    <location>
        <begin position="41"/>
        <end position="65"/>
    </location>
</feature>
<dbReference type="KEGG" id="naer:MJ1_0593"/>
<feature type="transmembrane region" description="Helical" evidence="1">
    <location>
        <begin position="12"/>
        <end position="29"/>
    </location>
</feature>
<dbReference type="AlphaFoldDB" id="A0A915SKM6"/>
<proteinExistence type="predicted"/>
<evidence type="ECO:0000313" key="2">
    <source>
        <dbReference type="EMBL" id="BBL45743.1"/>
    </source>
</evidence>
<sequence>MAQIIKIGNMRGKGIIAIGFIFGLIFYFLGMHIGNEFIVDLGVFILLTTAILFFIYGLLGAIGIINRIFK</sequence>
<name>A0A915SKM6_9ARCH</name>
<keyword evidence="1" id="KW-0812">Transmembrane</keyword>
<reference evidence="3" key="1">
    <citation type="journal article" date="2022" name="Int. J. Syst. Evol. Microbiol.">
        <title>Nanobdella aerobiophila gen. nov., sp. nov., a thermoacidophilic, obligate ectosymbiotic archaeon, and proposal of Nanobdellaceae fam. nov., Nanobdellales ord. nov. and Nanobdellia class. nov.</title>
        <authorList>
            <person name="Kato S."/>
            <person name="Ogasawara A."/>
            <person name="Itoh T."/>
            <person name="Sakai H.D."/>
            <person name="Shimizu M."/>
            <person name="Yuki M."/>
            <person name="Kaneko M."/>
            <person name="Takashina T."/>
            <person name="Ohkuma M."/>
        </authorList>
    </citation>
    <scope>NUCLEOTIDE SEQUENCE [LARGE SCALE GENOMIC DNA]</scope>
    <source>
        <strain evidence="3">MJ1</strain>
    </source>
</reference>
<protein>
    <submittedName>
        <fullName evidence="2">Uncharacterized protein</fullName>
    </submittedName>
</protein>
<keyword evidence="1" id="KW-1133">Transmembrane helix</keyword>